<feature type="compositionally biased region" description="Polar residues" evidence="1">
    <location>
        <begin position="7"/>
        <end position="18"/>
    </location>
</feature>
<dbReference type="EMBL" id="BAABJE010000014">
    <property type="protein sequence ID" value="GAA4797916.1"/>
    <property type="molecule type" value="Genomic_DNA"/>
</dbReference>
<name>A0ABP9BMW6_9GAMM</name>
<proteinExistence type="predicted"/>
<evidence type="ECO:0000256" key="1">
    <source>
        <dbReference type="SAM" id="MobiDB-lite"/>
    </source>
</evidence>
<evidence type="ECO:0000313" key="2">
    <source>
        <dbReference type="EMBL" id="GAA4797916.1"/>
    </source>
</evidence>
<protein>
    <submittedName>
        <fullName evidence="2">Uncharacterized protein</fullName>
    </submittedName>
</protein>
<accession>A0ABP9BMW6</accession>
<organism evidence="2 3">
    <name type="scientific">Lysobacter hankyongensis</name>
    <dbReference type="NCBI Taxonomy" id="1176535"/>
    <lineage>
        <taxon>Bacteria</taxon>
        <taxon>Pseudomonadati</taxon>
        <taxon>Pseudomonadota</taxon>
        <taxon>Gammaproteobacteria</taxon>
        <taxon>Lysobacterales</taxon>
        <taxon>Lysobacteraceae</taxon>
        <taxon>Lysobacter</taxon>
    </lineage>
</organism>
<dbReference type="Proteomes" id="UP001499959">
    <property type="component" value="Unassembled WGS sequence"/>
</dbReference>
<gene>
    <name evidence="2" type="ORF">GCM10023307_24850</name>
</gene>
<reference evidence="3" key="1">
    <citation type="journal article" date="2019" name="Int. J. Syst. Evol. Microbiol.">
        <title>The Global Catalogue of Microorganisms (GCM) 10K type strain sequencing project: providing services to taxonomists for standard genome sequencing and annotation.</title>
        <authorList>
            <consortium name="The Broad Institute Genomics Platform"/>
            <consortium name="The Broad Institute Genome Sequencing Center for Infectious Disease"/>
            <person name="Wu L."/>
            <person name="Ma J."/>
        </authorList>
    </citation>
    <scope>NUCLEOTIDE SEQUENCE [LARGE SCALE GENOMIC DNA]</scope>
    <source>
        <strain evidence="3">JCM 18204</strain>
    </source>
</reference>
<feature type="region of interest" description="Disordered" evidence="1">
    <location>
        <begin position="118"/>
        <end position="166"/>
    </location>
</feature>
<evidence type="ECO:0000313" key="3">
    <source>
        <dbReference type="Proteomes" id="UP001499959"/>
    </source>
</evidence>
<sequence length="554" mass="61552">MNRKHTNMLNTGSPSPGSASALDLAQQRLRFADAHPRQARSIRSVAISLLALGVAFGACAQTPQTEPAPDPDSDVLEDVVIDVPAETPPAAAVPAAATPAPPEQGTDATVDFDDVEIDVGPGMQDLAGDTPQDQTAAGETPADPASEGPLSATGEANPTANATEGDRPLAAWLDPLRISLKHEISYKFASPQRVVNNRSSVRLEYSKPLTSNLYLRLDTKLNLHWTNDHRAKAKDESPFRELVTREAYLQSSFGNTSFRLGYQILPWGVSEGGAITDEVSPRNNAEFFFISLEESRVGQPMLAMDHFGNSGQWSAFFVPRPGYNKYPDRGSEYDIPGAFDRNAPDDDWDNAGTYEFGARWKRTFGKSDISLMAARLIDNDYLVRQQRFSMYGLTANIAIDNLLLRAEVALKQPRAFFATPAGGSGLTVVESDQFDSSFGFDYSPGGRTLVYSAEVVWSRLLDWNGDIVGREQDEYSLVGAVTNRFFNDDLTLSWLTIYSRPYTSIRHRFLSSYLIDDNSTVYFELFYPDERDDRSGTWPYRDQKQFVIRYQYQF</sequence>
<keyword evidence="3" id="KW-1185">Reference proteome</keyword>
<dbReference type="RefSeq" id="WP_345303660.1">
    <property type="nucleotide sequence ID" value="NZ_BAABJE010000014.1"/>
</dbReference>
<feature type="region of interest" description="Disordered" evidence="1">
    <location>
        <begin position="1"/>
        <end position="22"/>
    </location>
</feature>
<comment type="caution">
    <text evidence="2">The sequence shown here is derived from an EMBL/GenBank/DDBJ whole genome shotgun (WGS) entry which is preliminary data.</text>
</comment>